<proteinExistence type="predicted"/>
<dbReference type="Gene3D" id="3.90.180.10">
    <property type="entry name" value="Medium-chain alcohol dehydrogenases, catalytic domain"/>
    <property type="match status" value="1"/>
</dbReference>
<feature type="compositionally biased region" description="Low complexity" evidence="1">
    <location>
        <begin position="159"/>
        <end position="177"/>
    </location>
</feature>
<sequence>MATVEVTKGLASSKGIFGFGSILSRARSRSVSAKVVGTGATSDEGPRSFRSRKAGADAVLSFTSYRRPPDYIPSRVRSKHKRSESDDSGRSLSGQSRIEPDVGYIPGRSFVGRILDCGWDVKDEVAKKGEWVVGLLDVKKCGALQEFIVVDRHRVHTIPHPSSISPSSPYNQPQNSYPSPPNSSSPSTPNPRTPLRANSLARPGRPTNLNLNPPLTLDEYALLPLCGVFAYRAVRTLAYAFGKPLISSVDPFTQGPSTKHIDEHHGSRRRALVLRGHDGVGAMAVQMLVHRGWRVSVHAPLLDPDLEEGSEEERVYMESVERRVRRWGAEEVVFDDGGSGCADGGGEDSEGAAPVVRVIERLVGDGDVFDAVLDTVGGKEIWEASERLLRNTGKKDPGAGAAVQGNPSQGTGQFTTLIGDFPGRPIPTAGDHFKAGLRSMKNTHTQITAQDGTAADDLSKKGGHGRVGYAWVSIGQDVDWEGEDVRDSVAAVLKMAMSEGVRPWVGENTTHSRCSRVVPFERTPQIFVADGPLGNGGTAVVKLVE</sequence>
<feature type="region of interest" description="Disordered" evidence="1">
    <location>
        <begin position="159"/>
        <end position="207"/>
    </location>
</feature>
<evidence type="ECO:0000256" key="1">
    <source>
        <dbReference type="SAM" id="MobiDB-lite"/>
    </source>
</evidence>
<reference evidence="2" key="1">
    <citation type="journal article" date="2019" name="Environ. Microbiol.">
        <title>Fungal ecological strategies reflected in gene transcription - a case study of two litter decomposers.</title>
        <authorList>
            <person name="Barbi F."/>
            <person name="Kohler A."/>
            <person name="Barry K."/>
            <person name="Baskaran P."/>
            <person name="Daum C."/>
            <person name="Fauchery L."/>
            <person name="Ihrmark K."/>
            <person name="Kuo A."/>
            <person name="LaButti K."/>
            <person name="Lipzen A."/>
            <person name="Morin E."/>
            <person name="Grigoriev I.V."/>
            <person name="Henrissat B."/>
            <person name="Lindahl B."/>
            <person name="Martin F."/>
        </authorList>
    </citation>
    <scope>NUCLEOTIDE SEQUENCE</scope>
    <source>
        <strain evidence="2">JB14</strain>
    </source>
</reference>
<feature type="region of interest" description="Disordered" evidence="1">
    <location>
        <begin position="27"/>
        <end position="52"/>
    </location>
</feature>
<dbReference type="OrthoDB" id="201656at2759"/>
<organism evidence="2 3">
    <name type="scientific">Gymnopus androsaceus JB14</name>
    <dbReference type="NCBI Taxonomy" id="1447944"/>
    <lineage>
        <taxon>Eukaryota</taxon>
        <taxon>Fungi</taxon>
        <taxon>Dikarya</taxon>
        <taxon>Basidiomycota</taxon>
        <taxon>Agaricomycotina</taxon>
        <taxon>Agaricomycetes</taxon>
        <taxon>Agaricomycetidae</taxon>
        <taxon>Agaricales</taxon>
        <taxon>Marasmiineae</taxon>
        <taxon>Omphalotaceae</taxon>
        <taxon>Gymnopus</taxon>
    </lineage>
</organism>
<evidence type="ECO:0000313" key="2">
    <source>
        <dbReference type="EMBL" id="KAE9388627.1"/>
    </source>
</evidence>
<evidence type="ECO:0000313" key="3">
    <source>
        <dbReference type="Proteomes" id="UP000799118"/>
    </source>
</evidence>
<dbReference type="EMBL" id="ML769734">
    <property type="protein sequence ID" value="KAE9388627.1"/>
    <property type="molecule type" value="Genomic_DNA"/>
</dbReference>
<dbReference type="Proteomes" id="UP000799118">
    <property type="component" value="Unassembled WGS sequence"/>
</dbReference>
<dbReference type="PANTHER" id="PTHR11695">
    <property type="entry name" value="ALCOHOL DEHYDROGENASE RELATED"/>
    <property type="match status" value="1"/>
</dbReference>
<dbReference type="InterPro" id="IPR050700">
    <property type="entry name" value="YIM1/Zinc_Alcohol_DH_Fams"/>
</dbReference>
<dbReference type="Gene3D" id="3.40.50.720">
    <property type="entry name" value="NAD(P)-binding Rossmann-like Domain"/>
    <property type="match status" value="1"/>
</dbReference>
<dbReference type="InterPro" id="IPR011032">
    <property type="entry name" value="GroES-like_sf"/>
</dbReference>
<name>A0A6A4GU19_9AGAR</name>
<feature type="region of interest" description="Disordered" evidence="1">
    <location>
        <begin position="71"/>
        <end position="100"/>
    </location>
</feature>
<keyword evidence="3" id="KW-1185">Reference proteome</keyword>
<dbReference type="AlphaFoldDB" id="A0A6A4GU19"/>
<dbReference type="GO" id="GO:0005739">
    <property type="term" value="C:mitochondrion"/>
    <property type="evidence" value="ECO:0007669"/>
    <property type="project" value="TreeGrafter"/>
</dbReference>
<feature type="compositionally biased region" description="Pro residues" evidence="1">
    <location>
        <begin position="178"/>
        <end position="192"/>
    </location>
</feature>
<accession>A0A6A4GU19</accession>
<dbReference type="SUPFAM" id="SSF50129">
    <property type="entry name" value="GroES-like"/>
    <property type="match status" value="1"/>
</dbReference>
<gene>
    <name evidence="2" type="ORF">BT96DRAFT_968067</name>
</gene>
<protein>
    <submittedName>
        <fullName evidence="2">Uncharacterized protein</fullName>
    </submittedName>
</protein>
<dbReference type="PANTHER" id="PTHR11695:SF294">
    <property type="entry name" value="RETICULON-4-INTERACTING PROTEIN 1, MITOCHONDRIAL"/>
    <property type="match status" value="1"/>
</dbReference>